<dbReference type="Proteomes" id="UP000092154">
    <property type="component" value="Unassembled WGS sequence"/>
</dbReference>
<feature type="transmembrane region" description="Helical" evidence="2">
    <location>
        <begin position="40"/>
        <end position="63"/>
    </location>
</feature>
<proteinExistence type="predicted"/>
<evidence type="ECO:0000256" key="1">
    <source>
        <dbReference type="SAM" id="MobiDB-lite"/>
    </source>
</evidence>
<keyword evidence="2" id="KW-0812">Transmembrane</keyword>
<dbReference type="OrthoDB" id="2663513at2759"/>
<organism evidence="3 4">
    <name type="scientific">Rhizopogon vinicolor AM-OR11-026</name>
    <dbReference type="NCBI Taxonomy" id="1314800"/>
    <lineage>
        <taxon>Eukaryota</taxon>
        <taxon>Fungi</taxon>
        <taxon>Dikarya</taxon>
        <taxon>Basidiomycota</taxon>
        <taxon>Agaricomycotina</taxon>
        <taxon>Agaricomycetes</taxon>
        <taxon>Agaricomycetidae</taxon>
        <taxon>Boletales</taxon>
        <taxon>Suillineae</taxon>
        <taxon>Rhizopogonaceae</taxon>
        <taxon>Rhizopogon</taxon>
    </lineage>
</organism>
<evidence type="ECO:0000313" key="3">
    <source>
        <dbReference type="EMBL" id="OAX40294.1"/>
    </source>
</evidence>
<dbReference type="EMBL" id="KV448217">
    <property type="protein sequence ID" value="OAX40294.1"/>
    <property type="molecule type" value="Genomic_DNA"/>
</dbReference>
<sequence>MPFTHDASSTDTFVSSSTDTFVYPTETALDNFPAPTDGHVAAVAVTVGVVGVFLFGLITWLLLRLRQRPADATSSSNMQRVLASTDHTRPSTESKFSFISVRRPSRVDLQQDDGSWDFSDPDPKHGFVSPVRKCQPPPLCTLPRSNRSSVYKGELSPGSLVDSDLETPPPVYSRDGSSWPLYTPPKYHLPRPNV</sequence>
<feature type="region of interest" description="Disordered" evidence="1">
    <location>
        <begin position="138"/>
        <end position="194"/>
    </location>
</feature>
<evidence type="ECO:0000313" key="4">
    <source>
        <dbReference type="Proteomes" id="UP000092154"/>
    </source>
</evidence>
<gene>
    <name evidence="3" type="ORF">K503DRAFT_628234</name>
</gene>
<keyword evidence="2" id="KW-0472">Membrane</keyword>
<accession>A0A1B7N611</accession>
<reference evidence="3 4" key="1">
    <citation type="submission" date="2016-06" db="EMBL/GenBank/DDBJ databases">
        <title>Comparative genomics of the ectomycorrhizal sister species Rhizopogon vinicolor and Rhizopogon vesiculosus (Basidiomycota: Boletales) reveals a divergence of the mating type B locus.</title>
        <authorList>
            <consortium name="DOE Joint Genome Institute"/>
            <person name="Mujic A.B."/>
            <person name="Kuo A."/>
            <person name="Tritt A."/>
            <person name="Lipzen A."/>
            <person name="Chen C."/>
            <person name="Johnson J."/>
            <person name="Sharma A."/>
            <person name="Barry K."/>
            <person name="Grigoriev I.V."/>
            <person name="Spatafora J.W."/>
        </authorList>
    </citation>
    <scope>NUCLEOTIDE SEQUENCE [LARGE SCALE GENOMIC DNA]</scope>
    <source>
        <strain evidence="3 4">AM-OR11-026</strain>
    </source>
</reference>
<dbReference type="AlphaFoldDB" id="A0A1B7N611"/>
<dbReference type="InParanoid" id="A0A1B7N611"/>
<name>A0A1B7N611_9AGAM</name>
<feature type="region of interest" description="Disordered" evidence="1">
    <location>
        <begin position="73"/>
        <end position="95"/>
    </location>
</feature>
<keyword evidence="2" id="KW-1133">Transmembrane helix</keyword>
<protein>
    <submittedName>
        <fullName evidence="3">Uncharacterized protein</fullName>
    </submittedName>
</protein>
<keyword evidence="4" id="KW-1185">Reference proteome</keyword>
<evidence type="ECO:0000256" key="2">
    <source>
        <dbReference type="SAM" id="Phobius"/>
    </source>
</evidence>